<dbReference type="Gene3D" id="3.40.50.10810">
    <property type="entry name" value="Tandem AAA-ATPase domain"/>
    <property type="match status" value="1"/>
</dbReference>
<proteinExistence type="inferred from homology"/>
<dbReference type="CDD" id="cd18011">
    <property type="entry name" value="DEXDc_RapA"/>
    <property type="match status" value="1"/>
</dbReference>
<dbReference type="InterPro" id="IPR000330">
    <property type="entry name" value="SNF2_N"/>
</dbReference>
<name>A0A4R1F4X4_9GAMM</name>
<keyword evidence="5 9" id="KW-0805">Transcription regulation</keyword>
<dbReference type="InterPro" id="IPR057342">
    <property type="entry name" value="DEXDc_RapA"/>
</dbReference>
<evidence type="ECO:0000256" key="9">
    <source>
        <dbReference type="HAMAP-Rule" id="MF_01821"/>
    </source>
</evidence>
<keyword evidence="1 9" id="KW-0547">Nucleotide-binding</keyword>
<dbReference type="InterPro" id="IPR023949">
    <property type="entry name" value="Helicase_RapA"/>
</dbReference>
<dbReference type="GO" id="GO:0004386">
    <property type="term" value="F:helicase activity"/>
    <property type="evidence" value="ECO:0007669"/>
    <property type="project" value="UniProtKB-UniRule"/>
</dbReference>
<evidence type="ECO:0000313" key="13">
    <source>
        <dbReference type="Proteomes" id="UP000294887"/>
    </source>
</evidence>
<dbReference type="InterPro" id="IPR049730">
    <property type="entry name" value="SNF2/RAD54-like_C"/>
</dbReference>
<evidence type="ECO:0000256" key="6">
    <source>
        <dbReference type="ARBA" id="ARBA00023125"/>
    </source>
</evidence>
<feature type="short sequence motif" description="DEAH box" evidence="9">
    <location>
        <begin position="286"/>
        <end position="289"/>
    </location>
</feature>
<evidence type="ECO:0000259" key="10">
    <source>
        <dbReference type="PROSITE" id="PS51192"/>
    </source>
</evidence>
<dbReference type="Pfam" id="PF18339">
    <property type="entry name" value="Tudor_1_RapA"/>
    <property type="match status" value="1"/>
</dbReference>
<dbReference type="Gene3D" id="3.30.360.80">
    <property type="match status" value="1"/>
</dbReference>
<dbReference type="GO" id="GO:0005524">
    <property type="term" value="F:ATP binding"/>
    <property type="evidence" value="ECO:0007669"/>
    <property type="project" value="UniProtKB-UniRule"/>
</dbReference>
<dbReference type="SUPFAM" id="SSF52540">
    <property type="entry name" value="P-loop containing nucleoside triphosphate hydrolases"/>
    <property type="match status" value="2"/>
</dbReference>
<organism evidence="12 13">
    <name type="scientific">Cocleimonas flava</name>
    <dbReference type="NCBI Taxonomy" id="634765"/>
    <lineage>
        <taxon>Bacteria</taxon>
        <taxon>Pseudomonadati</taxon>
        <taxon>Pseudomonadota</taxon>
        <taxon>Gammaproteobacteria</taxon>
        <taxon>Thiotrichales</taxon>
        <taxon>Thiotrichaceae</taxon>
        <taxon>Cocleimonas</taxon>
    </lineage>
</organism>
<dbReference type="Gene3D" id="6.10.140.1500">
    <property type="match status" value="1"/>
</dbReference>
<dbReference type="PANTHER" id="PTHR45766:SF6">
    <property type="entry name" value="SWI_SNF-RELATED MATRIX-ASSOCIATED ACTIN-DEPENDENT REGULATOR OF CHROMATIN SUBFAMILY A-LIKE PROTEIN 1"/>
    <property type="match status" value="1"/>
</dbReference>
<evidence type="ECO:0000259" key="11">
    <source>
        <dbReference type="PROSITE" id="PS51194"/>
    </source>
</evidence>
<dbReference type="GO" id="GO:0006355">
    <property type="term" value="P:regulation of DNA-templated transcription"/>
    <property type="evidence" value="ECO:0007669"/>
    <property type="project" value="UniProtKB-UniRule"/>
</dbReference>
<dbReference type="EC" id="3.6.4.-" evidence="9"/>
<comment type="subunit">
    <text evidence="9">Interacts with the RNAP. Has a higher affinity for the core RNAP than for the holoenzyme. Its ATPase activity is stimulated by binding to RNAP.</text>
</comment>
<comment type="similarity">
    <text evidence="9">Belongs to the SNF2/RAD54 helicase family. RapA subfamily.</text>
</comment>
<dbReference type="RefSeq" id="WP_131904574.1">
    <property type="nucleotide sequence ID" value="NZ_BAAAFU010000008.1"/>
</dbReference>
<dbReference type="InterPro" id="IPR014001">
    <property type="entry name" value="Helicase_ATP-bd"/>
</dbReference>
<keyword evidence="3 9" id="KW-0347">Helicase</keyword>
<keyword evidence="4 9" id="KW-0067">ATP-binding</keyword>
<dbReference type="GO" id="GO:0016817">
    <property type="term" value="F:hydrolase activity, acting on acid anhydrides"/>
    <property type="evidence" value="ECO:0007669"/>
    <property type="project" value="InterPro"/>
</dbReference>
<evidence type="ECO:0000256" key="4">
    <source>
        <dbReference type="ARBA" id="ARBA00022840"/>
    </source>
</evidence>
<keyword evidence="2 9" id="KW-0378">Hydrolase</keyword>
<dbReference type="HAMAP" id="MF_01821">
    <property type="entry name" value="Helicase_RapA"/>
    <property type="match status" value="1"/>
</dbReference>
<feature type="domain" description="Helicase ATP-binding" evidence="10">
    <location>
        <begin position="165"/>
        <end position="340"/>
    </location>
</feature>
<keyword evidence="8 9" id="KW-0804">Transcription</keyword>
<evidence type="ECO:0000256" key="2">
    <source>
        <dbReference type="ARBA" id="ARBA00022801"/>
    </source>
</evidence>
<dbReference type="SMART" id="SM00487">
    <property type="entry name" value="DEXDc"/>
    <property type="match status" value="1"/>
</dbReference>
<dbReference type="AlphaFoldDB" id="A0A4R1F4X4"/>
<evidence type="ECO:0000256" key="5">
    <source>
        <dbReference type="ARBA" id="ARBA00023015"/>
    </source>
</evidence>
<dbReference type="EMBL" id="SMFQ01000002">
    <property type="protein sequence ID" value="TCJ88903.1"/>
    <property type="molecule type" value="Genomic_DNA"/>
</dbReference>
<dbReference type="NCBIfam" id="NF003426">
    <property type="entry name" value="PRK04914.1"/>
    <property type="match status" value="1"/>
</dbReference>
<dbReference type="Pfam" id="PF18337">
    <property type="entry name" value="Tudor_RapA"/>
    <property type="match status" value="1"/>
</dbReference>
<evidence type="ECO:0000256" key="1">
    <source>
        <dbReference type="ARBA" id="ARBA00022741"/>
    </source>
</evidence>
<dbReference type="CDD" id="cd18793">
    <property type="entry name" value="SF2_C_SNF"/>
    <property type="match status" value="1"/>
</dbReference>
<dbReference type="InterPro" id="IPR022737">
    <property type="entry name" value="RapA_C"/>
</dbReference>
<evidence type="ECO:0000313" key="12">
    <source>
        <dbReference type="EMBL" id="TCJ88903.1"/>
    </source>
</evidence>
<keyword evidence="13" id="KW-1185">Reference proteome</keyword>
<dbReference type="GO" id="GO:0003677">
    <property type="term" value="F:DNA binding"/>
    <property type="evidence" value="ECO:0007669"/>
    <property type="project" value="UniProtKB-KW"/>
</dbReference>
<dbReference type="InterPro" id="IPR027417">
    <property type="entry name" value="P-loop_NTPase"/>
</dbReference>
<dbReference type="InterPro" id="IPR001650">
    <property type="entry name" value="Helicase_C-like"/>
</dbReference>
<dbReference type="PROSITE" id="PS51194">
    <property type="entry name" value="HELICASE_CTER"/>
    <property type="match status" value="1"/>
</dbReference>
<dbReference type="PROSITE" id="PS51192">
    <property type="entry name" value="HELICASE_ATP_BIND_1"/>
    <property type="match status" value="1"/>
</dbReference>
<dbReference type="Pfam" id="PF00271">
    <property type="entry name" value="Helicase_C"/>
    <property type="match status" value="1"/>
</dbReference>
<dbReference type="InterPro" id="IPR040765">
    <property type="entry name" value="Tudor_1_RapA"/>
</dbReference>
<keyword evidence="7 9" id="KW-0010">Activator</keyword>
<feature type="binding site" evidence="9">
    <location>
        <begin position="178"/>
        <end position="185"/>
    </location>
    <ligand>
        <name>ATP</name>
        <dbReference type="ChEBI" id="CHEBI:30616"/>
    </ligand>
</feature>
<dbReference type="Proteomes" id="UP000294887">
    <property type="component" value="Unassembled WGS sequence"/>
</dbReference>
<gene>
    <name evidence="9" type="primary">rapA</name>
    <name evidence="12" type="ORF">EV695_0763</name>
</gene>
<dbReference type="SMART" id="SM00490">
    <property type="entry name" value="HELICc"/>
    <property type="match status" value="1"/>
</dbReference>
<evidence type="ECO:0000256" key="8">
    <source>
        <dbReference type="ARBA" id="ARBA00023163"/>
    </source>
</evidence>
<keyword evidence="6 9" id="KW-0238">DNA-binding</keyword>
<evidence type="ECO:0000256" key="7">
    <source>
        <dbReference type="ARBA" id="ARBA00023159"/>
    </source>
</evidence>
<protein>
    <recommendedName>
        <fullName evidence="9">RNA polymerase-associated protein RapA</fullName>
        <ecNumber evidence="9">3.6.4.-</ecNumber>
    </recommendedName>
    <alternativeName>
        <fullName evidence="9">ATP-dependent helicase HepA</fullName>
    </alternativeName>
</protein>
<comment type="caution">
    <text evidence="12">The sequence shown here is derived from an EMBL/GenBank/DDBJ whole genome shotgun (WGS) entry which is preliminary data.</text>
</comment>
<dbReference type="InterPro" id="IPR040766">
    <property type="entry name" value="Tudor_2_RapA"/>
</dbReference>
<accession>A0A4R1F4X4</accession>
<dbReference type="OrthoDB" id="9814088at2"/>
<dbReference type="Gene3D" id="2.30.30.930">
    <property type="match status" value="1"/>
</dbReference>
<dbReference type="Pfam" id="PF12137">
    <property type="entry name" value="RapA_C"/>
    <property type="match status" value="1"/>
</dbReference>
<sequence length="953" mass="108485">MIKEFHPGQRWVSNTEAALGIGFIEKVEGRHLTIIFPAVDETRVYATDNAPLNRVKYPVGEVISTEGEGSKINITGHSEHNHCIVYKGIDENGEEVQIHELELDSFSQFSQPQDRLFAGQVDKTTHFELRVATQEHLHRQQQSDSYGLAGPRIQPLSHQLYIAHQVARRHAPRVLLADEVGLGKTIEAGLILHQQILTERVKRALIVVPETLTHQWLVEMLRRFNLHFTVLDEERCFAIEDEGDEETHINPFESAQLVLCSLSFLTENPMRHQQAADAGWDMMIVDEAHHLNWSEKHTSNEYLCIESLASKIPSLLLLTATPEQLGVEGHFARLRLLDPDRFYDLHKYVEEEKNYKPVNDLVQWLQDENSEPNDTKMLAELEKYLGKEAVASYQKDYETDHLIQDLLDRHGTGRVLYRNTRDSVGGFPERELHSYVLEAPEIYAADSNDLEQQLHPENGHDADNWLAEDPRVEWLEDWLIENPKDKVLLICAHAETALALEEHLRLRTSINATAFHEGLNIIERDRAAAYFAAQAKDGEIGAQILLCSEIGSEGRNFQFAHHLILFDLPLNPDLLEQRIGRLDRIGQTSTIKIHAPFFKDTAQEKLLNWYHQGLNAFQHVCPVGHSIFEVFENELRRELITTDNDNFDDLITRSKALADETLEQMQQGRDRLLELNSCNKEHAEEVIDELITTMNTAELSGYMDAVFDEYGVDQQGHGIDSFILKPTDHMINSDFPGLSDEGLTATYQRDLALSREDMHFISWEHPMVTGAIDMILTSEFGNATFCSIALKKAQVPAGTLILESIYTINCPAPSFLQVHRYLPVSSVRVAVDNHNRDLSKFLKHQQINQLAERVNKRTTQDLIQHARPQIQTLIDTANKLAKPQQAKIIEEAQQRFAVTAKDDLERLQALAKVNPNIRAEEITQLEENQKALAGYLANAQLKLDAIRVALVTE</sequence>
<comment type="function">
    <text evidence="9">Transcription regulator that activates transcription by stimulating RNA polymerase (RNAP) recycling in case of stress conditions such as supercoiled DNA or high salt concentrations. Probably acts by releasing the RNAP, when it is trapped or immobilized on tightly supercoiled DNA. Does not activate transcription on linear DNA. Probably not involved in DNA repair.</text>
</comment>
<dbReference type="InterPro" id="IPR038718">
    <property type="entry name" value="SNF2-like_sf"/>
</dbReference>
<feature type="domain" description="Helicase C-terminal" evidence="11">
    <location>
        <begin position="474"/>
        <end position="636"/>
    </location>
</feature>
<dbReference type="Gene3D" id="2.30.30.140">
    <property type="match status" value="1"/>
</dbReference>
<dbReference type="Gene3D" id="3.40.50.300">
    <property type="entry name" value="P-loop containing nucleotide triphosphate hydrolases"/>
    <property type="match status" value="1"/>
</dbReference>
<reference evidence="12 13" key="1">
    <citation type="submission" date="2019-03" db="EMBL/GenBank/DDBJ databases">
        <title>Genomic Encyclopedia of Type Strains, Phase IV (KMG-IV): sequencing the most valuable type-strain genomes for metagenomic binning, comparative biology and taxonomic classification.</title>
        <authorList>
            <person name="Goeker M."/>
        </authorList>
    </citation>
    <scope>NUCLEOTIDE SEQUENCE [LARGE SCALE GENOMIC DNA]</scope>
    <source>
        <strain evidence="12 13">DSM 24830</strain>
    </source>
</reference>
<evidence type="ECO:0000256" key="3">
    <source>
        <dbReference type="ARBA" id="ARBA00022806"/>
    </source>
</evidence>
<dbReference type="Pfam" id="PF00176">
    <property type="entry name" value="SNF2-rel_dom"/>
    <property type="match status" value="1"/>
</dbReference>
<dbReference type="PANTHER" id="PTHR45766">
    <property type="entry name" value="DNA ANNEALING HELICASE AND ENDONUCLEASE ZRANB3 FAMILY MEMBER"/>
    <property type="match status" value="1"/>
</dbReference>
<dbReference type="Gene3D" id="6.10.140.2230">
    <property type="match status" value="1"/>
</dbReference>